<feature type="transmembrane region" description="Helical" evidence="1">
    <location>
        <begin position="6"/>
        <end position="25"/>
    </location>
</feature>
<dbReference type="EMBL" id="SLUB01000053">
    <property type="protein sequence ID" value="THE10141.1"/>
    <property type="molecule type" value="Genomic_DNA"/>
</dbReference>
<keyword evidence="3" id="KW-1185">Reference proteome</keyword>
<dbReference type="InterPro" id="IPR035289">
    <property type="entry name" value="DUF5366"/>
</dbReference>
<keyword evidence="1" id="KW-1133">Transmembrane helix</keyword>
<dbReference type="Proteomes" id="UP000306477">
    <property type="component" value="Unassembled WGS sequence"/>
</dbReference>
<evidence type="ECO:0000313" key="2">
    <source>
        <dbReference type="EMBL" id="THE10141.1"/>
    </source>
</evidence>
<reference evidence="2 3" key="1">
    <citation type="journal article" date="2019" name="Indoor Air">
        <title>Impacts of indoor surface finishes on bacterial viability.</title>
        <authorList>
            <person name="Hu J."/>
            <person name="Maamar S.B."/>
            <person name="Glawe A.J."/>
            <person name="Gottel N."/>
            <person name="Gilbert J.A."/>
            <person name="Hartmann E.M."/>
        </authorList>
    </citation>
    <scope>NUCLEOTIDE SEQUENCE [LARGE SCALE GENOMIC DNA]</scope>
    <source>
        <strain evidence="2 3">AF060A6</strain>
    </source>
</reference>
<organism evidence="2 3">
    <name type="scientific">Bacillus timonensis</name>
    <dbReference type="NCBI Taxonomy" id="1033734"/>
    <lineage>
        <taxon>Bacteria</taxon>
        <taxon>Bacillati</taxon>
        <taxon>Bacillota</taxon>
        <taxon>Bacilli</taxon>
        <taxon>Bacillales</taxon>
        <taxon>Bacillaceae</taxon>
        <taxon>Bacillus</taxon>
    </lineage>
</organism>
<name>A0A4S3PKY9_9BACI</name>
<gene>
    <name evidence="2" type="ORF">E1I69_19885</name>
</gene>
<keyword evidence="1" id="KW-0812">Transmembrane</keyword>
<feature type="transmembrane region" description="Helical" evidence="1">
    <location>
        <begin position="151"/>
        <end position="176"/>
    </location>
</feature>
<dbReference type="RefSeq" id="WP_136381313.1">
    <property type="nucleotide sequence ID" value="NZ_SLUB01000053.1"/>
</dbReference>
<feature type="transmembrane region" description="Helical" evidence="1">
    <location>
        <begin position="46"/>
        <end position="75"/>
    </location>
</feature>
<accession>A0A4S3PKY9</accession>
<dbReference type="AlphaFoldDB" id="A0A4S3PKY9"/>
<feature type="transmembrane region" description="Helical" evidence="1">
    <location>
        <begin position="119"/>
        <end position="139"/>
    </location>
</feature>
<evidence type="ECO:0008006" key="4">
    <source>
        <dbReference type="Google" id="ProtNLM"/>
    </source>
</evidence>
<proteinExistence type="predicted"/>
<dbReference type="Pfam" id="PF17328">
    <property type="entry name" value="DUF5366"/>
    <property type="match status" value="1"/>
</dbReference>
<evidence type="ECO:0000256" key="1">
    <source>
        <dbReference type="SAM" id="Phobius"/>
    </source>
</evidence>
<dbReference type="STRING" id="1033734.GCA_000285535_01699"/>
<protein>
    <recommendedName>
        <fullName evidence="4">YufK family protein</fullName>
    </recommendedName>
</protein>
<evidence type="ECO:0000313" key="3">
    <source>
        <dbReference type="Proteomes" id="UP000306477"/>
    </source>
</evidence>
<keyword evidence="1" id="KW-0472">Membrane</keyword>
<dbReference type="OrthoDB" id="2739240at2"/>
<comment type="caution">
    <text evidence="2">The sequence shown here is derived from an EMBL/GenBank/DDBJ whole genome shotgun (WGS) entry which is preliminary data.</text>
</comment>
<sequence>MKNTYFTSYFPLISIILFSVSLAILTELKTLELLKQIGIYRGMQEFFSPTWINFAIFFVFFLIYFMVFAALKLIANTLLELSLLFFTKDSNGESLRKIRAGSFFYLGGGTLSLAFVQSFYGIVIVLLLATLGYFIFFVYKIQETLTFGGLIGLVLFQTLSWFTFFMTVTYVCLQLYNSIIASLPI</sequence>